<accession>A0A858RJ64</accession>
<reference evidence="2 3" key="1">
    <citation type="submission" date="2020-04" db="EMBL/GenBank/DDBJ databases">
        <title>Luteolibacter sp. G-1-1-1 isolated from soil.</title>
        <authorList>
            <person name="Dahal R.H."/>
        </authorList>
    </citation>
    <scope>NUCLEOTIDE SEQUENCE [LARGE SCALE GENOMIC DNA]</scope>
    <source>
        <strain evidence="2 3">G-1-1-1</strain>
    </source>
</reference>
<dbReference type="AlphaFoldDB" id="A0A858RJ64"/>
<feature type="region of interest" description="Disordered" evidence="1">
    <location>
        <begin position="37"/>
        <end position="71"/>
    </location>
</feature>
<gene>
    <name evidence="2" type="ORF">HHL09_11915</name>
</gene>
<protein>
    <submittedName>
        <fullName evidence="2">Uncharacterized protein</fullName>
    </submittedName>
</protein>
<proteinExistence type="predicted"/>
<dbReference type="KEGG" id="luo:HHL09_11915"/>
<evidence type="ECO:0000313" key="2">
    <source>
        <dbReference type="EMBL" id="QJE96459.1"/>
    </source>
</evidence>
<organism evidence="2 3">
    <name type="scientific">Luteolibacter luteus</name>
    <dbReference type="NCBI Taxonomy" id="2728835"/>
    <lineage>
        <taxon>Bacteria</taxon>
        <taxon>Pseudomonadati</taxon>
        <taxon>Verrucomicrobiota</taxon>
        <taxon>Verrucomicrobiia</taxon>
        <taxon>Verrucomicrobiales</taxon>
        <taxon>Verrucomicrobiaceae</taxon>
        <taxon>Luteolibacter</taxon>
    </lineage>
</organism>
<keyword evidence="3" id="KW-1185">Reference proteome</keyword>
<evidence type="ECO:0000313" key="3">
    <source>
        <dbReference type="Proteomes" id="UP000501812"/>
    </source>
</evidence>
<dbReference type="EMBL" id="CP051774">
    <property type="protein sequence ID" value="QJE96459.1"/>
    <property type="molecule type" value="Genomic_DNA"/>
</dbReference>
<sequence length="253" mass="27470">MAGSHASHGKVLFFVLGLLAGCGISYLVGGQALSPVSGTDGAGRSRDSKSVDQRPVEKLDRASKPAERREDDPIRTEKVLFALKGGEATAYLRRELGLSDEHVIALKEAHRAAKDELEKKMISMMRRDPVFDDPRSQTFGYRIDSFELEGERIASAYLEALKASGVPEAKMIAESFANDPSLLGAGKADVVLRLTPDVVEGEPPPEILPKDSWRVAFELQNPATGQSFASGTRSMADFNRLGYRLFDTTGSAK</sequence>
<name>A0A858RJ64_9BACT</name>
<evidence type="ECO:0000256" key="1">
    <source>
        <dbReference type="SAM" id="MobiDB-lite"/>
    </source>
</evidence>
<dbReference type="RefSeq" id="WP_169454860.1">
    <property type="nucleotide sequence ID" value="NZ_CP051774.1"/>
</dbReference>
<feature type="compositionally biased region" description="Basic and acidic residues" evidence="1">
    <location>
        <begin position="43"/>
        <end position="71"/>
    </location>
</feature>
<dbReference type="Proteomes" id="UP000501812">
    <property type="component" value="Chromosome"/>
</dbReference>